<evidence type="ECO:0000313" key="3">
    <source>
        <dbReference type="Proteomes" id="UP000325577"/>
    </source>
</evidence>
<dbReference type="Proteomes" id="UP000325577">
    <property type="component" value="Linkage Group LG19"/>
</dbReference>
<organism evidence="2 3">
    <name type="scientific">Nyssa sinensis</name>
    <dbReference type="NCBI Taxonomy" id="561372"/>
    <lineage>
        <taxon>Eukaryota</taxon>
        <taxon>Viridiplantae</taxon>
        <taxon>Streptophyta</taxon>
        <taxon>Embryophyta</taxon>
        <taxon>Tracheophyta</taxon>
        <taxon>Spermatophyta</taxon>
        <taxon>Magnoliopsida</taxon>
        <taxon>eudicotyledons</taxon>
        <taxon>Gunneridae</taxon>
        <taxon>Pentapetalae</taxon>
        <taxon>asterids</taxon>
        <taxon>Cornales</taxon>
        <taxon>Nyssaceae</taxon>
        <taxon>Nyssa</taxon>
    </lineage>
</organism>
<name>A0A5J5AUS8_9ASTE</name>
<sequence length="87" mass="9267">MTAARRLQGDDHSKMSVGGHPSLPGHSATENPHPAGGVPRQTPSYRPSTVRPGSAANCGRGSRYANCIPEAQRRCSNIYQRCRSGPP</sequence>
<accession>A0A5J5AUS8</accession>
<feature type="region of interest" description="Disordered" evidence="1">
    <location>
        <begin position="1"/>
        <end position="62"/>
    </location>
</feature>
<proteinExistence type="predicted"/>
<dbReference type="EMBL" id="CM018042">
    <property type="protein sequence ID" value="KAA8532771.1"/>
    <property type="molecule type" value="Genomic_DNA"/>
</dbReference>
<evidence type="ECO:0000313" key="2">
    <source>
        <dbReference type="EMBL" id="KAA8532771.1"/>
    </source>
</evidence>
<evidence type="ECO:0000256" key="1">
    <source>
        <dbReference type="SAM" id="MobiDB-lite"/>
    </source>
</evidence>
<dbReference type="AlphaFoldDB" id="A0A5J5AUS8"/>
<protein>
    <submittedName>
        <fullName evidence="2">Uncharacterized protein</fullName>
    </submittedName>
</protein>
<keyword evidence="3" id="KW-1185">Reference proteome</keyword>
<gene>
    <name evidence="2" type="ORF">F0562_032804</name>
</gene>
<reference evidence="2 3" key="1">
    <citation type="submission" date="2019-09" db="EMBL/GenBank/DDBJ databases">
        <title>A chromosome-level genome assembly of the Chinese tupelo Nyssa sinensis.</title>
        <authorList>
            <person name="Yang X."/>
            <person name="Kang M."/>
            <person name="Yang Y."/>
            <person name="Xiong H."/>
            <person name="Wang M."/>
            <person name="Zhang Z."/>
            <person name="Wang Z."/>
            <person name="Wu H."/>
            <person name="Ma T."/>
            <person name="Liu J."/>
            <person name="Xi Z."/>
        </authorList>
    </citation>
    <scope>NUCLEOTIDE SEQUENCE [LARGE SCALE GENOMIC DNA]</scope>
    <source>
        <strain evidence="2">J267</strain>
        <tissue evidence="2">Leaf</tissue>
    </source>
</reference>